<accession>A0A9N9RYG8</accession>
<dbReference type="InterPro" id="IPR032675">
    <property type="entry name" value="LRR_dom_sf"/>
</dbReference>
<name>A0A9N9RYG8_9DIPT</name>
<keyword evidence="5" id="KW-0862">Zinc</keyword>
<feature type="region of interest" description="Disordered" evidence="6">
    <location>
        <begin position="158"/>
        <end position="258"/>
    </location>
</feature>
<dbReference type="Gene3D" id="3.30.40.10">
    <property type="entry name" value="Zinc/RING finger domain, C3HC4 (zinc finger)"/>
    <property type="match status" value="1"/>
</dbReference>
<dbReference type="Gene3D" id="3.80.10.10">
    <property type="entry name" value="Ribonuclease Inhibitor"/>
    <property type="match status" value="2"/>
</dbReference>
<proteinExistence type="predicted"/>
<dbReference type="Proteomes" id="UP001153620">
    <property type="component" value="Chromosome 2"/>
</dbReference>
<sequence>MSTNDPEDLSKATIDLTKTSSLEVIAVDPPSQTPINSTQCSPKSGGDNKKSPGDTNKNRRKRKPKKVSTSLNDTSLSDNEPMDIDMELTNKVSSGSIISINSEVSKPESDCETIEKIAKMVSNITNEEKPIESETNTQEQQDNIINEVEYRLEELFADVPESSINEQSTIESIAPEDSTKETPKLPVKPKPANKRKKPDTGSNKKQKKAVNGNKSKDKKNDKSGKFKGSDKGKIDKLDSKKTQKSKENGGRSKVKVDAAPYIQIQKDGSFTVINQTLNGDDDTDKASSKTKKPVAIEKHRQHIRGLHVSTLSNKYDADKRDTTWICVFCKVGPHKNKLGDLFGPYIISKKSEDYALCLEDPANDIFRQSNRDKFIPIKSPLNSPKKKKKLEVIPKKVTSPTAVNGPEISEEVFTGMTAVDENNYEIWFHEDCIVWSPGTHIIGTKIIGLEAAVWQSTRHRCEYCQKNGAMVACLTRGCLKEAHIVCAVSLLSFIYCHVDEGDRKDTICEYFMDEKRGYVARCPNVILKDENQHVRFTGNQMEKKTNEDVRYLEIVPPSNIAFLPSLDIFTYFVNLENLDIRNVNIHTLDYIYNCFPIVYMTLNNNNIKEILHDTFFICRDLVILDLSKNEIKKIHENAFGQTKNMRELDLSFNQLDSLPRKLLKPIKKLRNLNLRNNRLKTVPYNALNDLFDLSFLDMSNNLISSLDVRFFDFVMYLETLNLSGTNIKKFLPGTFKSLKRLKFLDISHNKLSSLDGEMLSKNTEIEEIRINDCLLYEIGQHFFDKLPKLTLVEAKGNNCADGVYKGSLNEITENFKVCLQNSDKNQRHGWQQNTEL</sequence>
<dbReference type="InterPro" id="IPR034732">
    <property type="entry name" value="EPHD"/>
</dbReference>
<dbReference type="PROSITE" id="PS51450">
    <property type="entry name" value="LRR"/>
    <property type="match status" value="1"/>
</dbReference>
<dbReference type="PROSITE" id="PS51805">
    <property type="entry name" value="EPHD"/>
    <property type="match status" value="1"/>
</dbReference>
<evidence type="ECO:0000313" key="8">
    <source>
        <dbReference type="EMBL" id="CAG9805482.1"/>
    </source>
</evidence>
<evidence type="ECO:0000256" key="5">
    <source>
        <dbReference type="ARBA" id="ARBA00022833"/>
    </source>
</evidence>
<evidence type="ECO:0000256" key="6">
    <source>
        <dbReference type="SAM" id="MobiDB-lite"/>
    </source>
</evidence>
<keyword evidence="1" id="KW-0433">Leucine-rich repeat</keyword>
<keyword evidence="3" id="KW-0677">Repeat</keyword>
<feature type="compositionally biased region" description="Polar residues" evidence="6">
    <location>
        <begin position="162"/>
        <end position="171"/>
    </location>
</feature>
<evidence type="ECO:0000313" key="9">
    <source>
        <dbReference type="Proteomes" id="UP001153620"/>
    </source>
</evidence>
<keyword evidence="2" id="KW-0479">Metal-binding</keyword>
<feature type="compositionally biased region" description="Polar residues" evidence="6">
    <location>
        <begin position="33"/>
        <end position="42"/>
    </location>
</feature>
<organism evidence="8 9">
    <name type="scientific">Chironomus riparius</name>
    <dbReference type="NCBI Taxonomy" id="315576"/>
    <lineage>
        <taxon>Eukaryota</taxon>
        <taxon>Metazoa</taxon>
        <taxon>Ecdysozoa</taxon>
        <taxon>Arthropoda</taxon>
        <taxon>Hexapoda</taxon>
        <taxon>Insecta</taxon>
        <taxon>Pterygota</taxon>
        <taxon>Neoptera</taxon>
        <taxon>Endopterygota</taxon>
        <taxon>Diptera</taxon>
        <taxon>Nematocera</taxon>
        <taxon>Chironomoidea</taxon>
        <taxon>Chironomidae</taxon>
        <taxon>Chironominae</taxon>
        <taxon>Chironomus</taxon>
    </lineage>
</organism>
<evidence type="ECO:0000256" key="1">
    <source>
        <dbReference type="ARBA" id="ARBA00022614"/>
    </source>
</evidence>
<reference evidence="8" key="1">
    <citation type="submission" date="2022-01" db="EMBL/GenBank/DDBJ databases">
        <authorList>
            <person name="King R."/>
        </authorList>
    </citation>
    <scope>NUCLEOTIDE SEQUENCE</scope>
</reference>
<gene>
    <name evidence="8" type="ORF">CHIRRI_LOCUS8354</name>
</gene>
<dbReference type="EMBL" id="OU895878">
    <property type="protein sequence ID" value="CAG9805482.1"/>
    <property type="molecule type" value="Genomic_DNA"/>
</dbReference>
<keyword evidence="4" id="KW-0863">Zinc-finger</keyword>
<reference evidence="8" key="2">
    <citation type="submission" date="2022-10" db="EMBL/GenBank/DDBJ databases">
        <authorList>
            <consortium name="ENA_rothamsted_submissions"/>
            <consortium name="culmorum"/>
            <person name="King R."/>
        </authorList>
    </citation>
    <scope>NUCLEOTIDE SEQUENCE</scope>
</reference>
<dbReference type="SMART" id="SM00369">
    <property type="entry name" value="LRR_TYP"/>
    <property type="match status" value="6"/>
</dbReference>
<dbReference type="InterPro" id="IPR013083">
    <property type="entry name" value="Znf_RING/FYVE/PHD"/>
</dbReference>
<dbReference type="SMART" id="SM00365">
    <property type="entry name" value="LRR_SD22"/>
    <property type="match status" value="5"/>
</dbReference>
<evidence type="ECO:0000259" key="7">
    <source>
        <dbReference type="PROSITE" id="PS51805"/>
    </source>
</evidence>
<dbReference type="PRINTS" id="PR00019">
    <property type="entry name" value="LEURICHRPT"/>
</dbReference>
<dbReference type="PANTHER" id="PTHR24366:SF96">
    <property type="entry name" value="LEUCINE RICH REPEAT CONTAINING 53"/>
    <property type="match status" value="1"/>
</dbReference>
<evidence type="ECO:0000256" key="2">
    <source>
        <dbReference type="ARBA" id="ARBA00022723"/>
    </source>
</evidence>
<dbReference type="Pfam" id="PF13855">
    <property type="entry name" value="LRR_8"/>
    <property type="match status" value="2"/>
</dbReference>
<feature type="region of interest" description="Disordered" evidence="6">
    <location>
        <begin position="23"/>
        <end position="82"/>
    </location>
</feature>
<dbReference type="GO" id="GO:0008270">
    <property type="term" value="F:zinc ion binding"/>
    <property type="evidence" value="ECO:0007669"/>
    <property type="project" value="UniProtKB-KW"/>
</dbReference>
<evidence type="ECO:0000256" key="4">
    <source>
        <dbReference type="ARBA" id="ARBA00022771"/>
    </source>
</evidence>
<feature type="compositionally biased region" description="Basic and acidic residues" evidence="6">
    <location>
        <begin position="214"/>
        <end position="256"/>
    </location>
</feature>
<keyword evidence="9" id="KW-1185">Reference proteome</keyword>
<protein>
    <recommendedName>
        <fullName evidence="7">PHD-type domain-containing protein</fullName>
    </recommendedName>
</protein>
<dbReference type="InterPro" id="IPR001611">
    <property type="entry name" value="Leu-rich_rpt"/>
</dbReference>
<feature type="compositionally biased region" description="Polar residues" evidence="6">
    <location>
        <begin position="67"/>
        <end position="78"/>
    </location>
</feature>
<dbReference type="AlphaFoldDB" id="A0A9N9RYG8"/>
<dbReference type="InterPro" id="IPR003591">
    <property type="entry name" value="Leu-rich_rpt_typical-subtyp"/>
</dbReference>
<dbReference type="SUPFAM" id="SSF52058">
    <property type="entry name" value="L domain-like"/>
    <property type="match status" value="1"/>
</dbReference>
<dbReference type="Pfam" id="PF13771">
    <property type="entry name" value="zf-HC5HC2H"/>
    <property type="match status" value="1"/>
</dbReference>
<dbReference type="OrthoDB" id="7790831at2759"/>
<feature type="domain" description="PHD-type" evidence="7">
    <location>
        <begin position="399"/>
        <end position="512"/>
    </location>
</feature>
<evidence type="ECO:0000256" key="3">
    <source>
        <dbReference type="ARBA" id="ARBA00022737"/>
    </source>
</evidence>
<dbReference type="PANTHER" id="PTHR24366">
    <property type="entry name" value="IG(IMMUNOGLOBULIN) AND LRR(LEUCINE RICH REPEAT) DOMAINS"/>
    <property type="match status" value="1"/>
</dbReference>